<gene>
    <name evidence="1" type="ORF">L3X38_045177</name>
</gene>
<accession>A0AAD4V1I3</accession>
<name>A0AAD4V1I3_PRUDU</name>
<dbReference type="Proteomes" id="UP001054821">
    <property type="component" value="Chromosome 8"/>
</dbReference>
<protein>
    <submittedName>
        <fullName evidence="1">Uncharacterized protein</fullName>
    </submittedName>
</protein>
<organism evidence="1 2">
    <name type="scientific">Prunus dulcis</name>
    <name type="common">Almond</name>
    <name type="synonym">Amygdalus dulcis</name>
    <dbReference type="NCBI Taxonomy" id="3755"/>
    <lineage>
        <taxon>Eukaryota</taxon>
        <taxon>Viridiplantae</taxon>
        <taxon>Streptophyta</taxon>
        <taxon>Embryophyta</taxon>
        <taxon>Tracheophyta</taxon>
        <taxon>Spermatophyta</taxon>
        <taxon>Magnoliopsida</taxon>
        <taxon>eudicotyledons</taxon>
        <taxon>Gunneridae</taxon>
        <taxon>Pentapetalae</taxon>
        <taxon>rosids</taxon>
        <taxon>fabids</taxon>
        <taxon>Rosales</taxon>
        <taxon>Rosaceae</taxon>
        <taxon>Amygdaloideae</taxon>
        <taxon>Amygdaleae</taxon>
        <taxon>Prunus</taxon>
    </lineage>
</organism>
<proteinExistence type="predicted"/>
<reference evidence="1 2" key="1">
    <citation type="journal article" date="2022" name="G3 (Bethesda)">
        <title>Whole-genome sequence and methylome profiling of the almond [Prunus dulcis (Mill.) D.A. Webb] cultivar 'Nonpareil'.</title>
        <authorList>
            <person name="D'Amico-Willman K.M."/>
            <person name="Ouma W.Z."/>
            <person name="Meulia T."/>
            <person name="Sideli G.M."/>
            <person name="Gradziel T.M."/>
            <person name="Fresnedo-Ramirez J."/>
        </authorList>
    </citation>
    <scope>NUCLEOTIDE SEQUENCE [LARGE SCALE GENOMIC DNA]</scope>
    <source>
        <strain evidence="1">Clone GOH B32 T37-40</strain>
    </source>
</reference>
<keyword evidence="2" id="KW-1185">Reference proteome</keyword>
<sequence>MPSGAFHQTVCGQFVEVNIFASNDKFQVCNLASTWICPSASNNKEVESLEHIFDNTYSTTVCQHFSLSFFSLPTNLTDYI</sequence>
<dbReference type="AlphaFoldDB" id="A0AAD4V1I3"/>
<dbReference type="EMBL" id="JAJFAZ020000008">
    <property type="protein sequence ID" value="KAI5316001.1"/>
    <property type="molecule type" value="Genomic_DNA"/>
</dbReference>
<evidence type="ECO:0000313" key="2">
    <source>
        <dbReference type="Proteomes" id="UP001054821"/>
    </source>
</evidence>
<evidence type="ECO:0000313" key="1">
    <source>
        <dbReference type="EMBL" id="KAI5316001.1"/>
    </source>
</evidence>
<comment type="caution">
    <text evidence="1">The sequence shown here is derived from an EMBL/GenBank/DDBJ whole genome shotgun (WGS) entry which is preliminary data.</text>
</comment>